<dbReference type="RefSeq" id="WP_048166212.1">
    <property type="nucleotide sequence ID" value="NZ_CP009502.1"/>
</dbReference>
<dbReference type="Gene3D" id="1.20.5.2700">
    <property type="match status" value="1"/>
</dbReference>
<dbReference type="PANTHER" id="PTHR42829">
    <property type="entry name" value="NADH-UBIQUINONE OXIDOREDUCTASE CHAIN 5"/>
    <property type="match status" value="1"/>
</dbReference>
<accession>A0A0E3H9X2</accession>
<feature type="transmembrane region" description="Helical" evidence="5">
    <location>
        <begin position="266"/>
        <end position="285"/>
    </location>
</feature>
<evidence type="ECO:0000256" key="5">
    <source>
        <dbReference type="SAM" id="Phobius"/>
    </source>
</evidence>
<feature type="transmembrane region" description="Helical" evidence="5">
    <location>
        <begin position="12"/>
        <end position="28"/>
    </location>
</feature>
<reference evidence="8 9" key="1">
    <citation type="submission" date="2014-07" db="EMBL/GenBank/DDBJ databases">
        <title>Methanogenic archaea and the global carbon cycle.</title>
        <authorList>
            <person name="Henriksen J.R."/>
            <person name="Luke J."/>
            <person name="Reinhart S."/>
            <person name="Benedict M.N."/>
            <person name="Youngblut N.D."/>
            <person name="Metcalf M.E."/>
            <person name="Whitaker R.J."/>
            <person name="Metcalf W.W."/>
        </authorList>
    </citation>
    <scope>NUCLEOTIDE SEQUENCE [LARGE SCALE GENOMIC DNA]</scope>
    <source>
        <strain evidence="8 9">CHTI-55</strain>
    </source>
</reference>
<feature type="transmembrane region" description="Helical" evidence="5">
    <location>
        <begin position="297"/>
        <end position="322"/>
    </location>
</feature>
<keyword evidence="8" id="KW-0830">Ubiquinone</keyword>
<evidence type="ECO:0000256" key="4">
    <source>
        <dbReference type="ARBA" id="ARBA00023136"/>
    </source>
</evidence>
<dbReference type="GO" id="GO:0015990">
    <property type="term" value="P:electron transport coupled proton transport"/>
    <property type="evidence" value="ECO:0007669"/>
    <property type="project" value="TreeGrafter"/>
</dbReference>
<dbReference type="InterPro" id="IPR003945">
    <property type="entry name" value="NU5C-like"/>
</dbReference>
<feature type="transmembrane region" description="Helical" evidence="5">
    <location>
        <begin position="650"/>
        <end position="669"/>
    </location>
</feature>
<dbReference type="GO" id="GO:0016020">
    <property type="term" value="C:membrane"/>
    <property type="evidence" value="ECO:0007669"/>
    <property type="project" value="UniProtKB-SubCell"/>
</dbReference>
<dbReference type="PANTHER" id="PTHR42829:SF2">
    <property type="entry name" value="NADH-UBIQUINONE OXIDOREDUCTASE CHAIN 5"/>
    <property type="match status" value="1"/>
</dbReference>
<evidence type="ECO:0000313" key="9">
    <source>
        <dbReference type="Proteomes" id="UP000056925"/>
    </source>
</evidence>
<feature type="transmembrane region" description="Helical" evidence="5">
    <location>
        <begin position="363"/>
        <end position="382"/>
    </location>
</feature>
<gene>
    <name evidence="8" type="ORF">MSTHC_0531</name>
</gene>
<organism evidence="8 9">
    <name type="scientific">Methanosarcina thermophila CHTI-55</name>
    <dbReference type="NCBI Taxonomy" id="1434121"/>
    <lineage>
        <taxon>Archaea</taxon>
        <taxon>Methanobacteriati</taxon>
        <taxon>Methanobacteriota</taxon>
        <taxon>Stenosarchaea group</taxon>
        <taxon>Methanomicrobia</taxon>
        <taxon>Methanosarcinales</taxon>
        <taxon>Methanosarcinaceae</taxon>
        <taxon>Methanosarcina</taxon>
    </lineage>
</organism>
<dbReference type="GeneID" id="41601801"/>
<feature type="domain" description="NADH-Ubiquinone oxidoreductase (complex I) chain 5 N-terminal" evidence="7">
    <location>
        <begin position="75"/>
        <end position="117"/>
    </location>
</feature>
<dbReference type="GO" id="GO:0003954">
    <property type="term" value="F:NADH dehydrogenase activity"/>
    <property type="evidence" value="ECO:0007669"/>
    <property type="project" value="TreeGrafter"/>
</dbReference>
<feature type="domain" description="NADH:quinone oxidoreductase/Mrp antiporter transmembrane" evidence="6">
    <location>
        <begin position="133"/>
        <end position="435"/>
    </location>
</feature>
<evidence type="ECO:0000259" key="7">
    <source>
        <dbReference type="Pfam" id="PF00662"/>
    </source>
</evidence>
<feature type="transmembrane region" description="Helical" evidence="5">
    <location>
        <begin position="219"/>
        <end position="245"/>
    </location>
</feature>
<keyword evidence="4 5" id="KW-0472">Membrane</keyword>
<feature type="transmembrane region" description="Helical" evidence="5">
    <location>
        <begin position="444"/>
        <end position="466"/>
    </location>
</feature>
<evidence type="ECO:0000313" key="8">
    <source>
        <dbReference type="EMBL" id="AKB14849.1"/>
    </source>
</evidence>
<dbReference type="EMBL" id="CP009502">
    <property type="protein sequence ID" value="AKB14849.1"/>
    <property type="molecule type" value="Genomic_DNA"/>
</dbReference>
<dbReference type="InterPro" id="IPR001516">
    <property type="entry name" value="Proton_antipo_N"/>
</dbReference>
<feature type="transmembrane region" description="Helical" evidence="5">
    <location>
        <begin position="394"/>
        <end position="414"/>
    </location>
</feature>
<sequence length="672" mass="72570">MVKTALEEYAFLIPLLPALAFVITFFFGKKMPSGGAVVPILAIAASFIISLVITLRLLANPEEVVSQSYSWFAVLNIGILIDPLAAVMLSMVSFVSLLIHIYAVSYMSHDPGKPRYFAETALFTAAMLSLVLSDNILQFFVSWELVGLCSYLLIGFWYEKPSAAAAAKKAFLTTRVGDVMFLTGIILLTSDLLKLAGGFQDGTYLLRFDEIFSYIPQLSALQANIFGFEVSHLTIITLLFFGGAIGKSGQFPLHVWLPDAMEGPTTVSALIHAATMVTAGVYLVARTFPMFIAAPESLMVVAYLGGFTALFAGTMGIVMNDLKRVLAYSTISQLGYMMLGLGMGSAIGLEAVGISIFHLINHAFFKALLFLCAGSVIHAVGTQDMRELGGVGKVMPITAVTMAIAALALAGFGIPGTSIGTSGFFSKDAIIEAAYIFGEHSNNWIPYLFSIAAALLTSIYIFRLIFMTFTGKPRSDYHGHESPAIMTIPLSILAVFALVFGGLTQTGFMAFLEETFVNTFVNLDIGSLAGIGGYELVEAAGHEPLLVLWIPLIVAVAGLAVAFVIYYLRIIKLGPLASMKNPVYRLLYKRYYQHEIYTEFFSLGIIYGVVALLTQVLDVIVDSIVEGIGILTVGISEELRRIQTGVVQTYATALVAGVSLLIILVKLIMEVL</sequence>
<dbReference type="NCBIfam" id="NF040617">
    <property type="entry name" value="F420_dehyd_FpoL"/>
    <property type="match status" value="1"/>
</dbReference>
<proteinExistence type="predicted"/>
<dbReference type="PRINTS" id="PR01435">
    <property type="entry name" value="NPOXDRDTASE5"/>
</dbReference>
<feature type="transmembrane region" description="Helical" evidence="5">
    <location>
        <begin position="596"/>
        <end position="617"/>
    </location>
</feature>
<dbReference type="GO" id="GO:0008137">
    <property type="term" value="F:NADH dehydrogenase (ubiquinone) activity"/>
    <property type="evidence" value="ECO:0007669"/>
    <property type="project" value="InterPro"/>
</dbReference>
<dbReference type="GO" id="GO:0042773">
    <property type="term" value="P:ATP synthesis coupled electron transport"/>
    <property type="evidence" value="ECO:0007669"/>
    <property type="project" value="InterPro"/>
</dbReference>
<feature type="transmembrane region" description="Helical" evidence="5">
    <location>
        <begin position="334"/>
        <end position="357"/>
    </location>
</feature>
<protein>
    <submittedName>
        <fullName evidence="8">NADH:ubiquinone oxidoreductase subunit L</fullName>
    </submittedName>
</protein>
<feature type="transmembrane region" description="Helical" evidence="5">
    <location>
        <begin position="40"/>
        <end position="59"/>
    </location>
</feature>
<evidence type="ECO:0000256" key="3">
    <source>
        <dbReference type="ARBA" id="ARBA00022989"/>
    </source>
</evidence>
<dbReference type="KEGG" id="mthe:MSTHC_0531"/>
<feature type="transmembrane region" description="Helical" evidence="5">
    <location>
        <begin position="139"/>
        <end position="158"/>
    </location>
</feature>
<feature type="transmembrane region" description="Helical" evidence="5">
    <location>
        <begin position="487"/>
        <end position="512"/>
    </location>
</feature>
<dbReference type="Pfam" id="PF00662">
    <property type="entry name" value="Proton_antipo_N"/>
    <property type="match status" value="1"/>
</dbReference>
<keyword evidence="3 5" id="KW-1133">Transmembrane helix</keyword>
<dbReference type="InterPro" id="IPR053610">
    <property type="entry name" value="F420H2_dehydrogenase_comp"/>
</dbReference>
<dbReference type="HOGENOM" id="CLU_007100_6_0_2"/>
<dbReference type="Proteomes" id="UP000056925">
    <property type="component" value="Chromosome"/>
</dbReference>
<dbReference type="AlphaFoldDB" id="A0A0E3H9X2"/>
<dbReference type="PATRIC" id="fig|1434121.4.peg.659"/>
<comment type="subcellular location">
    <subcellularLocation>
        <location evidence="1">Membrane</location>
        <topology evidence="1">Multi-pass membrane protein</topology>
    </subcellularLocation>
</comment>
<evidence type="ECO:0000259" key="6">
    <source>
        <dbReference type="Pfam" id="PF00361"/>
    </source>
</evidence>
<evidence type="ECO:0000256" key="2">
    <source>
        <dbReference type="ARBA" id="ARBA00022692"/>
    </source>
</evidence>
<keyword evidence="2 5" id="KW-0812">Transmembrane</keyword>
<name>A0A0E3H9X2_METTE</name>
<dbReference type="Pfam" id="PF00361">
    <property type="entry name" value="Proton_antipo_M"/>
    <property type="match status" value="1"/>
</dbReference>
<evidence type="ECO:0000256" key="1">
    <source>
        <dbReference type="ARBA" id="ARBA00004141"/>
    </source>
</evidence>
<dbReference type="NCBIfam" id="TIGR01974">
    <property type="entry name" value="NDH_I_L"/>
    <property type="match status" value="1"/>
</dbReference>
<dbReference type="InterPro" id="IPR001750">
    <property type="entry name" value="ND/Mrp_TM"/>
</dbReference>
<dbReference type="NCBIfam" id="NF005141">
    <property type="entry name" value="PRK06590.1"/>
    <property type="match status" value="1"/>
</dbReference>
<dbReference type="InterPro" id="IPR018393">
    <property type="entry name" value="NADHpl_OxRdtase_5_subgr"/>
</dbReference>
<dbReference type="PRINTS" id="PR01434">
    <property type="entry name" value="NADHDHGNASE5"/>
</dbReference>
<feature type="transmembrane region" description="Helical" evidence="5">
    <location>
        <begin position="546"/>
        <end position="568"/>
    </location>
</feature>
<feature type="transmembrane region" description="Helical" evidence="5">
    <location>
        <begin position="71"/>
        <end position="104"/>
    </location>
</feature>